<accession>A0A067SNA4</accession>
<dbReference type="OrthoDB" id="406505at2759"/>
<dbReference type="PANTHER" id="PTHR31836">
    <property type="match status" value="1"/>
</dbReference>
<dbReference type="InterPro" id="IPR051477">
    <property type="entry name" value="Expansin_CellWall"/>
</dbReference>
<dbReference type="PANTHER" id="PTHR31836:SF28">
    <property type="entry name" value="SRCR DOMAIN-CONTAINING PROTEIN-RELATED"/>
    <property type="match status" value="1"/>
</dbReference>
<dbReference type="SUPFAM" id="SSF50685">
    <property type="entry name" value="Barwin-like endoglucanases"/>
    <property type="match status" value="1"/>
</dbReference>
<evidence type="ECO:0000256" key="1">
    <source>
        <dbReference type="ARBA" id="ARBA00022729"/>
    </source>
</evidence>
<evidence type="ECO:0000259" key="2">
    <source>
        <dbReference type="Pfam" id="PF03330"/>
    </source>
</evidence>
<dbReference type="AlphaFoldDB" id="A0A067SNA4"/>
<dbReference type="InterPro" id="IPR009009">
    <property type="entry name" value="RlpA-like_DPBB"/>
</dbReference>
<keyword evidence="4" id="KW-1185">Reference proteome</keyword>
<dbReference type="HOGENOM" id="CLU_047639_6_2_1"/>
<dbReference type="STRING" id="685588.A0A067SNA4"/>
<feature type="non-terminal residue" evidence="3">
    <location>
        <position position="1"/>
    </location>
</feature>
<keyword evidence="1" id="KW-0732">Signal</keyword>
<sequence>HFVAGLGACGITNTNDQHIAFISHILYDSFPGFNGTNVNPVCGLTLTLTFQGRSVQVAVTGSCPSCAVTDLDLTPAAFEAIADVNLGRISGVIWTWDNLPPNL</sequence>
<gene>
    <name evidence="3" type="ORF">GALMADRAFT_1354734</name>
</gene>
<evidence type="ECO:0000313" key="3">
    <source>
        <dbReference type="EMBL" id="KDR68268.1"/>
    </source>
</evidence>
<feature type="domain" description="RlpA-like protein double-psi beta-barrel" evidence="2">
    <location>
        <begin position="51"/>
        <end position="89"/>
    </location>
</feature>
<name>A0A067SNA4_GALM3</name>
<dbReference type="Pfam" id="PF03330">
    <property type="entry name" value="DPBB_1"/>
    <property type="match status" value="1"/>
</dbReference>
<organism evidence="3 4">
    <name type="scientific">Galerina marginata (strain CBS 339.88)</name>
    <dbReference type="NCBI Taxonomy" id="685588"/>
    <lineage>
        <taxon>Eukaryota</taxon>
        <taxon>Fungi</taxon>
        <taxon>Dikarya</taxon>
        <taxon>Basidiomycota</taxon>
        <taxon>Agaricomycotina</taxon>
        <taxon>Agaricomycetes</taxon>
        <taxon>Agaricomycetidae</taxon>
        <taxon>Agaricales</taxon>
        <taxon>Agaricineae</taxon>
        <taxon>Strophariaceae</taxon>
        <taxon>Galerina</taxon>
    </lineage>
</organism>
<dbReference type="Gene3D" id="2.40.40.10">
    <property type="entry name" value="RlpA-like domain"/>
    <property type="match status" value="1"/>
</dbReference>
<evidence type="ECO:0000313" key="4">
    <source>
        <dbReference type="Proteomes" id="UP000027222"/>
    </source>
</evidence>
<protein>
    <recommendedName>
        <fullName evidence="2">RlpA-like protein double-psi beta-barrel domain-containing protein</fullName>
    </recommendedName>
</protein>
<dbReference type="CDD" id="cd22191">
    <property type="entry name" value="DPBB_RlpA_EXP_N-like"/>
    <property type="match status" value="1"/>
</dbReference>
<dbReference type="InterPro" id="IPR036908">
    <property type="entry name" value="RlpA-like_sf"/>
</dbReference>
<reference evidence="4" key="1">
    <citation type="journal article" date="2014" name="Proc. Natl. Acad. Sci. U.S.A.">
        <title>Extensive sampling of basidiomycete genomes demonstrates inadequacy of the white-rot/brown-rot paradigm for wood decay fungi.</title>
        <authorList>
            <person name="Riley R."/>
            <person name="Salamov A.A."/>
            <person name="Brown D.W."/>
            <person name="Nagy L.G."/>
            <person name="Floudas D."/>
            <person name="Held B.W."/>
            <person name="Levasseur A."/>
            <person name="Lombard V."/>
            <person name="Morin E."/>
            <person name="Otillar R."/>
            <person name="Lindquist E.A."/>
            <person name="Sun H."/>
            <person name="LaButti K.M."/>
            <person name="Schmutz J."/>
            <person name="Jabbour D."/>
            <person name="Luo H."/>
            <person name="Baker S.E."/>
            <person name="Pisabarro A.G."/>
            <person name="Walton J.D."/>
            <person name="Blanchette R.A."/>
            <person name="Henrissat B."/>
            <person name="Martin F."/>
            <person name="Cullen D."/>
            <person name="Hibbett D.S."/>
            <person name="Grigoriev I.V."/>
        </authorList>
    </citation>
    <scope>NUCLEOTIDE SEQUENCE [LARGE SCALE GENOMIC DNA]</scope>
    <source>
        <strain evidence="4">CBS 339.88</strain>
    </source>
</reference>
<dbReference type="EMBL" id="KL142409">
    <property type="protein sequence ID" value="KDR68268.1"/>
    <property type="molecule type" value="Genomic_DNA"/>
</dbReference>
<proteinExistence type="predicted"/>
<dbReference type="Proteomes" id="UP000027222">
    <property type="component" value="Unassembled WGS sequence"/>
</dbReference>